<dbReference type="Pfam" id="PF26187">
    <property type="entry name" value="Ig_NPHP4_4th"/>
    <property type="match status" value="1"/>
</dbReference>
<feature type="domain" description="NPHP4 Ig-like" evidence="2">
    <location>
        <begin position="157"/>
        <end position="253"/>
    </location>
</feature>
<dbReference type="PANTHER" id="PTHR31043:SF3">
    <property type="entry name" value="NEPHROCYSTIN-4"/>
    <property type="match status" value="1"/>
</dbReference>
<organism evidence="3 4">
    <name type="scientific">Strongylus vulgaris</name>
    <name type="common">Blood worm</name>
    <dbReference type="NCBI Taxonomy" id="40348"/>
    <lineage>
        <taxon>Eukaryota</taxon>
        <taxon>Metazoa</taxon>
        <taxon>Ecdysozoa</taxon>
        <taxon>Nematoda</taxon>
        <taxon>Chromadorea</taxon>
        <taxon>Rhabditida</taxon>
        <taxon>Rhabditina</taxon>
        <taxon>Rhabditomorpha</taxon>
        <taxon>Strongyloidea</taxon>
        <taxon>Strongylidae</taxon>
        <taxon>Strongylus</taxon>
    </lineage>
</organism>
<dbReference type="GO" id="GO:1904491">
    <property type="term" value="P:protein localization to ciliary transition zone"/>
    <property type="evidence" value="ECO:0007669"/>
    <property type="project" value="TreeGrafter"/>
</dbReference>
<keyword evidence="4" id="KW-1185">Reference proteome</keyword>
<dbReference type="GO" id="GO:0097546">
    <property type="term" value="C:ciliary base"/>
    <property type="evidence" value="ECO:0007669"/>
    <property type="project" value="TreeGrafter"/>
</dbReference>
<dbReference type="GO" id="GO:0035869">
    <property type="term" value="C:ciliary transition zone"/>
    <property type="evidence" value="ECO:0007669"/>
    <property type="project" value="TreeGrafter"/>
</dbReference>
<dbReference type="EMBL" id="UYYB01095763">
    <property type="protein sequence ID" value="VDM75735.1"/>
    <property type="molecule type" value="Genomic_DNA"/>
</dbReference>
<proteinExistence type="predicted"/>
<sequence length="255" mass="28714">MKSPLVRKLIANTFREVILMIFVISDVRRLIAESGLTAVDEKRNTFHKQTAVYVYVFGYSVMKTLPELKSASQTGEGVIKRTQASNELVQIYSSTPCVRTVAKQPFLATNEIHQVMLQYVPDYSGHRTHILSAVDVSSKRLVNIWIAHAKAEPPNISKTYDMHIPISEDTIITKKLPISNPYSIPRTFRISSSRADIVEVGEEVVSIAGLESTAITLYFHNVVRNPVRLEILIFIFNGESGQQEETIMLNVTYTD</sequence>
<dbReference type="AlphaFoldDB" id="A0A3P7KZ37"/>
<name>A0A3P7KZ37_STRVU</name>
<gene>
    <name evidence="3" type="ORF">SVUK_LOCUS10733</name>
</gene>
<dbReference type="GO" id="GO:0090090">
    <property type="term" value="P:negative regulation of canonical Wnt signaling pathway"/>
    <property type="evidence" value="ECO:0007669"/>
    <property type="project" value="InterPro"/>
</dbReference>
<accession>A0A3P7KZ37</accession>
<evidence type="ECO:0000259" key="2">
    <source>
        <dbReference type="Pfam" id="PF26187"/>
    </source>
</evidence>
<dbReference type="InterPro" id="IPR058685">
    <property type="entry name" value="Ig_NPHP4_4th"/>
</dbReference>
<feature type="domain" description="NPHP4 Ig-like" evidence="1">
    <location>
        <begin position="74"/>
        <end position="151"/>
    </location>
</feature>
<reference evidence="3 4" key="1">
    <citation type="submission" date="2018-11" db="EMBL/GenBank/DDBJ databases">
        <authorList>
            <consortium name="Pathogen Informatics"/>
        </authorList>
    </citation>
    <scope>NUCLEOTIDE SEQUENCE [LARGE SCALE GENOMIC DNA]</scope>
</reference>
<dbReference type="GO" id="GO:0036064">
    <property type="term" value="C:ciliary basal body"/>
    <property type="evidence" value="ECO:0007669"/>
    <property type="project" value="TreeGrafter"/>
</dbReference>
<dbReference type="Proteomes" id="UP000270094">
    <property type="component" value="Unassembled WGS sequence"/>
</dbReference>
<dbReference type="InterPro" id="IPR029775">
    <property type="entry name" value="NPHP4"/>
</dbReference>
<dbReference type="GO" id="GO:0097730">
    <property type="term" value="C:non-motile cilium"/>
    <property type="evidence" value="ECO:0007669"/>
    <property type="project" value="InterPro"/>
</dbReference>
<evidence type="ECO:0000313" key="3">
    <source>
        <dbReference type="EMBL" id="VDM75735.1"/>
    </source>
</evidence>
<protein>
    <submittedName>
        <fullName evidence="3">Uncharacterized protein</fullName>
    </submittedName>
</protein>
<dbReference type="Pfam" id="PF26015">
    <property type="entry name" value="Ig_NPH4_3rd"/>
    <property type="match status" value="1"/>
</dbReference>
<evidence type="ECO:0000259" key="1">
    <source>
        <dbReference type="Pfam" id="PF26015"/>
    </source>
</evidence>
<evidence type="ECO:0000313" key="4">
    <source>
        <dbReference type="Proteomes" id="UP000270094"/>
    </source>
</evidence>
<dbReference type="InterPro" id="IPR058686">
    <property type="entry name" value="Ig_NPHP4_3rd"/>
</dbReference>
<dbReference type="OrthoDB" id="313446at2759"/>
<dbReference type="PANTHER" id="PTHR31043">
    <property type="entry name" value="NEPHROCYSTIN-4"/>
    <property type="match status" value="1"/>
</dbReference>